<comment type="catalytic activity">
    <reaction evidence="6 7">
        <text>7-aminomethyl-7-carbaguanine + guanosine(34) in tRNA = 7-aminomethyl-7-carbaguanosine(34) in tRNA + guanine</text>
        <dbReference type="Rhea" id="RHEA:24104"/>
        <dbReference type="Rhea" id="RHEA-COMP:10341"/>
        <dbReference type="Rhea" id="RHEA-COMP:10342"/>
        <dbReference type="ChEBI" id="CHEBI:16235"/>
        <dbReference type="ChEBI" id="CHEBI:58703"/>
        <dbReference type="ChEBI" id="CHEBI:74269"/>
        <dbReference type="ChEBI" id="CHEBI:82833"/>
        <dbReference type="EC" id="2.4.2.29"/>
    </reaction>
</comment>
<feature type="binding site" evidence="7">
    <location>
        <position position="304"/>
    </location>
    <ligand>
        <name>Zn(2+)</name>
        <dbReference type="ChEBI" id="CHEBI:29105"/>
    </ligand>
</feature>
<dbReference type="Proteomes" id="UP000215413">
    <property type="component" value="Unassembled WGS sequence"/>
</dbReference>
<feature type="binding site" evidence="7">
    <location>
        <position position="216"/>
    </location>
    <ligand>
        <name>substrate</name>
    </ligand>
</feature>
<feature type="region of interest" description="RNA binding; important for wobble base 34 recognition" evidence="7">
    <location>
        <begin position="271"/>
        <end position="275"/>
    </location>
</feature>
<evidence type="ECO:0000256" key="4">
    <source>
        <dbReference type="ARBA" id="ARBA00022785"/>
    </source>
</evidence>
<accession>A0A233V5D3</accession>
<dbReference type="PANTHER" id="PTHR46499">
    <property type="entry name" value="QUEUINE TRNA-RIBOSYLTRANSFERASE"/>
    <property type="match status" value="1"/>
</dbReference>
<comment type="caution">
    <text evidence="9">The sequence shown here is derived from an EMBL/GenBank/DDBJ whole genome shotgun (WGS) entry which is preliminary data.</text>
</comment>
<dbReference type="EC" id="2.4.2.29" evidence="7"/>
<evidence type="ECO:0000259" key="8">
    <source>
        <dbReference type="Pfam" id="PF01702"/>
    </source>
</evidence>
<dbReference type="EMBL" id="NDYC01000019">
    <property type="protein sequence ID" value="OXZ27606.1"/>
    <property type="molecule type" value="Genomic_DNA"/>
</dbReference>
<dbReference type="NCBIfam" id="TIGR00449">
    <property type="entry name" value="tgt_general"/>
    <property type="match status" value="1"/>
</dbReference>
<reference evidence="10" key="1">
    <citation type="submission" date="2017-04" db="EMBL/GenBank/DDBJ databases">
        <title>Finegoldia magna isolated from orthopedic joint implant-associated infections.</title>
        <authorList>
            <person name="Bjorklund S."/>
            <person name="Bruggemann H."/>
            <person name="Jensen A."/>
            <person name="Hellmark B."/>
            <person name="Soderquist B."/>
        </authorList>
    </citation>
    <scope>NUCLEOTIDE SEQUENCE [LARGE SCALE GENOMIC DNA]</scope>
    <source>
        <strain evidence="10">CCUG 54800</strain>
    </source>
</reference>
<evidence type="ECO:0000313" key="9">
    <source>
        <dbReference type="EMBL" id="OXZ27606.1"/>
    </source>
</evidence>
<evidence type="ECO:0000256" key="7">
    <source>
        <dbReference type="HAMAP-Rule" id="MF_00168"/>
    </source>
</evidence>
<dbReference type="GO" id="GO:0005829">
    <property type="term" value="C:cytosol"/>
    <property type="evidence" value="ECO:0007669"/>
    <property type="project" value="TreeGrafter"/>
</dbReference>
<evidence type="ECO:0000256" key="3">
    <source>
        <dbReference type="ARBA" id="ARBA00022694"/>
    </source>
</evidence>
<feature type="binding site" evidence="7">
    <location>
        <begin position="92"/>
        <end position="96"/>
    </location>
    <ligand>
        <name>substrate</name>
    </ligand>
</feature>
<sequence>MFKFTLEKKSSQCKARTGTIETNHGVIKTPVFMPVGTRATVKAMNNDELKSIGSQIILSNTYHLYLKPGQEIIRKADGLHKFMNWDRPILTDSGGFQVFSLSKTRKITEEGVQFRSHIDGSKHFISPEKSMEIQNDLGSDIMMAFDECVPYPASYEYTEDSMKRTLRWLKRCKDYHKNTDKQNLFGIIQGGMYKDLREYSAKNTIDFDLPGYAIGGLSVGEPRDLMIDLLDFTTDFMPENKPRYLMGVGTPDYLFEAVEHGVDMCDCVLPTRIARNGTALTSKGKLVVKNAKYKDDFSALDDTCDCYACKNHTRAYIRHLLNVDEILGARLLSIHNLRFLIKLMENIRKSIEEDRYLEFKDEFYRNYGYDYHQKCDNIK</sequence>
<evidence type="ECO:0000256" key="2">
    <source>
        <dbReference type="ARBA" id="ARBA00022679"/>
    </source>
</evidence>
<dbReference type="GO" id="GO:0008616">
    <property type="term" value="P:tRNA queuosine(34) biosynthetic process"/>
    <property type="evidence" value="ECO:0007669"/>
    <property type="project" value="UniProtKB-UniRule"/>
</dbReference>
<keyword evidence="4 7" id="KW-0671">Queuosine biosynthesis</keyword>
<protein>
    <recommendedName>
        <fullName evidence="7">Queuine tRNA-ribosyltransferase</fullName>
        <ecNumber evidence="7">2.4.2.29</ecNumber>
    </recommendedName>
    <alternativeName>
        <fullName evidence="7">Guanine insertion enzyme</fullName>
    </alternativeName>
    <alternativeName>
        <fullName evidence="7">tRNA-guanine transglycosylase</fullName>
    </alternativeName>
</protein>
<feature type="binding site" evidence="7">
    <location>
        <position position="309"/>
    </location>
    <ligand>
        <name>Zn(2+)</name>
        <dbReference type="ChEBI" id="CHEBI:29105"/>
    </ligand>
</feature>
<comment type="cofactor">
    <cofactor evidence="7">
        <name>Zn(2+)</name>
        <dbReference type="ChEBI" id="CHEBI:29105"/>
    </cofactor>
    <text evidence="7">Binds 1 zinc ion per subunit.</text>
</comment>
<feature type="region of interest" description="RNA binding" evidence="7">
    <location>
        <begin position="247"/>
        <end position="253"/>
    </location>
</feature>
<comment type="pathway">
    <text evidence="7">tRNA modification; tRNA-queuosine biosynthesis.</text>
</comment>
<keyword evidence="7" id="KW-0479">Metal-binding</keyword>
<dbReference type="Gene3D" id="3.20.20.105">
    <property type="entry name" value="Queuine tRNA-ribosyltransferase-like"/>
    <property type="match status" value="1"/>
</dbReference>
<dbReference type="GO" id="GO:0008479">
    <property type="term" value="F:tRNA-guanosine(34) queuine transglycosylase activity"/>
    <property type="evidence" value="ECO:0007669"/>
    <property type="project" value="UniProtKB-UniRule"/>
</dbReference>
<dbReference type="SUPFAM" id="SSF51713">
    <property type="entry name" value="tRNA-guanine transglycosylase"/>
    <property type="match status" value="1"/>
</dbReference>
<keyword evidence="1 7" id="KW-0328">Glycosyltransferase</keyword>
<feature type="binding site" evidence="7">
    <location>
        <position position="306"/>
    </location>
    <ligand>
        <name>Zn(2+)</name>
        <dbReference type="ChEBI" id="CHEBI:29105"/>
    </ligand>
</feature>
<comment type="subunit">
    <text evidence="7">Homodimer. Within each dimer, one monomer is responsible for RNA recognition and catalysis, while the other monomer binds to the replacement base PreQ1.</text>
</comment>
<dbReference type="AlphaFoldDB" id="A0A233V5D3"/>
<dbReference type="InterPro" id="IPR050076">
    <property type="entry name" value="ArchSynthase1/Queuine_TRR"/>
</dbReference>
<dbReference type="NCBIfam" id="TIGR00430">
    <property type="entry name" value="Q_tRNA_tgt"/>
    <property type="match status" value="1"/>
</dbReference>
<dbReference type="PANTHER" id="PTHR46499:SF1">
    <property type="entry name" value="QUEUINE TRNA-RIBOSYLTRANSFERASE"/>
    <property type="match status" value="1"/>
</dbReference>
<dbReference type="InterPro" id="IPR002616">
    <property type="entry name" value="tRNA_ribo_trans-like"/>
</dbReference>
<comment type="similarity">
    <text evidence="7">Belongs to the queuine tRNA-ribosyltransferase family.</text>
</comment>
<feature type="binding site" evidence="7">
    <location>
        <position position="335"/>
    </location>
    <ligand>
        <name>Zn(2+)</name>
        <dbReference type="ChEBI" id="CHEBI:29105"/>
    </ligand>
</feature>
<dbReference type="UniPathway" id="UPA00392"/>
<dbReference type="Pfam" id="PF01702">
    <property type="entry name" value="TGT"/>
    <property type="match status" value="1"/>
</dbReference>
<comment type="function">
    <text evidence="7">Catalyzes the base-exchange of a guanine (G) residue with the queuine precursor 7-aminomethyl-7-deazaguanine (PreQ1) at position 34 (anticodon wobble position) in tRNAs with GU(N) anticodons (tRNA-Asp, -Asn, -His and -Tyr). Catalysis occurs through a double-displacement mechanism. The nucleophile active site attacks the C1' of nucleotide 34 to detach the guanine base from the RNA, forming a covalent enzyme-RNA intermediate. The proton acceptor active site deprotonates the incoming PreQ1, allowing a nucleophilic attack on the C1' of the ribose to form the product. After dissociation, two additional enzymatic reactions on the tRNA convert PreQ1 to queuine (Q), resulting in the hypermodified nucleoside queuosine (7-(((4,5-cis-dihydroxy-2-cyclopenten-1-yl)amino)methyl)-7-deazaguanosine).</text>
</comment>
<dbReference type="InterPro" id="IPR036511">
    <property type="entry name" value="TGT-like_sf"/>
</dbReference>
<keyword evidence="3 7" id="KW-0819">tRNA processing</keyword>
<feature type="binding site" evidence="7">
    <location>
        <position position="189"/>
    </location>
    <ligand>
        <name>substrate</name>
    </ligand>
</feature>
<dbReference type="FunFam" id="3.20.20.105:FF:000001">
    <property type="entry name" value="Queuine tRNA-ribosyltransferase"/>
    <property type="match status" value="1"/>
</dbReference>
<dbReference type="HAMAP" id="MF_00168">
    <property type="entry name" value="Q_tRNA_Tgt"/>
    <property type="match status" value="1"/>
</dbReference>
<gene>
    <name evidence="7" type="primary">tgt</name>
    <name evidence="9" type="ORF">B9N49_04575</name>
</gene>
<evidence type="ECO:0000256" key="5">
    <source>
        <dbReference type="ARBA" id="ARBA00022833"/>
    </source>
</evidence>
<evidence type="ECO:0000256" key="6">
    <source>
        <dbReference type="ARBA" id="ARBA00050112"/>
    </source>
</evidence>
<feature type="active site" description="Proton acceptor" evidence="7">
    <location>
        <position position="92"/>
    </location>
</feature>
<evidence type="ECO:0000313" key="10">
    <source>
        <dbReference type="Proteomes" id="UP000215413"/>
    </source>
</evidence>
<organism evidence="9 10">
    <name type="scientific">Finegoldia magna</name>
    <name type="common">Peptostreptococcus magnus</name>
    <dbReference type="NCBI Taxonomy" id="1260"/>
    <lineage>
        <taxon>Bacteria</taxon>
        <taxon>Bacillati</taxon>
        <taxon>Bacillota</taxon>
        <taxon>Tissierellia</taxon>
        <taxon>Tissierellales</taxon>
        <taxon>Peptoniphilaceae</taxon>
        <taxon>Finegoldia</taxon>
    </lineage>
</organism>
<proteinExistence type="inferred from homology"/>
<name>A0A233V5D3_FINMA</name>
<evidence type="ECO:0000256" key="1">
    <source>
        <dbReference type="ARBA" id="ARBA00022676"/>
    </source>
</evidence>
<dbReference type="RefSeq" id="WP_094205721.1">
    <property type="nucleotide sequence ID" value="NZ_JAWGQT010000040.1"/>
</dbReference>
<dbReference type="GO" id="GO:0046872">
    <property type="term" value="F:metal ion binding"/>
    <property type="evidence" value="ECO:0007669"/>
    <property type="project" value="UniProtKB-KW"/>
</dbReference>
<feature type="active site" description="Nucleophile" evidence="7">
    <location>
        <position position="266"/>
    </location>
</feature>
<feature type="domain" description="tRNA-guanine(15) transglycosylase-like" evidence="8">
    <location>
        <begin position="14"/>
        <end position="367"/>
    </location>
</feature>
<dbReference type="InterPro" id="IPR004803">
    <property type="entry name" value="TGT"/>
</dbReference>
<keyword evidence="5 7" id="KW-0862">Zinc</keyword>
<keyword evidence="2 7" id="KW-0808">Transferase</keyword>
<feature type="binding site" evidence="7">
    <location>
        <position position="146"/>
    </location>
    <ligand>
        <name>substrate</name>
    </ligand>
</feature>